<protein>
    <submittedName>
        <fullName evidence="1">Uncharacterized protein</fullName>
    </submittedName>
</protein>
<evidence type="ECO:0000313" key="1">
    <source>
        <dbReference type="EMBL" id="CUB08108.1"/>
    </source>
</evidence>
<proteinExistence type="predicted"/>
<dbReference type="AlphaFoldDB" id="A0A0K6IYF1"/>
<keyword evidence="2" id="KW-1185">Reference proteome</keyword>
<accession>A0A0K6IYF1</accession>
<name>A0A0K6IYF1_9PROT</name>
<dbReference type="Proteomes" id="UP000182108">
    <property type="component" value="Unassembled WGS sequence"/>
</dbReference>
<gene>
    <name evidence="1" type="ORF">Ga0061068_12115</name>
</gene>
<reference evidence="2" key="1">
    <citation type="submission" date="2015-08" db="EMBL/GenBank/DDBJ databases">
        <authorList>
            <person name="Babu N.S."/>
            <person name="Beckwith C.J."/>
            <person name="Beseler K.G."/>
            <person name="Brison A."/>
            <person name="Carone J.V."/>
            <person name="Caskin T.P."/>
            <person name="Diamond M."/>
            <person name="Durham M.E."/>
            <person name="Foxe J.M."/>
            <person name="Go M."/>
            <person name="Henderson B.A."/>
            <person name="Jones I.B."/>
            <person name="McGettigan J.A."/>
            <person name="Micheletti S.J."/>
            <person name="Nasrallah M.E."/>
            <person name="Ortiz D."/>
            <person name="Piller C.R."/>
            <person name="Privatt S.R."/>
            <person name="Schneider S.L."/>
            <person name="Sharp S."/>
            <person name="Smith T.C."/>
            <person name="Stanton J.D."/>
            <person name="Ullery H.E."/>
            <person name="Wilson R.J."/>
            <person name="Serrano M.G."/>
            <person name="Buck G."/>
            <person name="Lee V."/>
            <person name="Wang Y."/>
            <person name="Carvalho R."/>
            <person name="Voegtly L."/>
            <person name="Shi R."/>
            <person name="Duckworth R."/>
            <person name="Johnson A."/>
            <person name="Loviza R."/>
            <person name="Walstead R."/>
            <person name="Shah Z."/>
            <person name="Kiflezghi M."/>
            <person name="Wade K."/>
            <person name="Ball S.L."/>
            <person name="Bradley K.W."/>
            <person name="Asai D.J."/>
            <person name="Bowman C.A."/>
            <person name="Russell D.A."/>
            <person name="Pope W.H."/>
            <person name="Jacobs-Sera D."/>
            <person name="Hendrix R.W."/>
            <person name="Hatfull G.F."/>
        </authorList>
    </citation>
    <scope>NUCLEOTIDE SEQUENCE [LARGE SCALE GENOMIC DNA]</scope>
    <source>
        <strain evidence="2">JCM 19170</strain>
    </source>
</reference>
<evidence type="ECO:0000313" key="2">
    <source>
        <dbReference type="Proteomes" id="UP000182108"/>
    </source>
</evidence>
<organism evidence="1 2">
    <name type="scientific">Tepidiphilus thermophilus</name>
    <dbReference type="NCBI Taxonomy" id="876478"/>
    <lineage>
        <taxon>Bacteria</taxon>
        <taxon>Pseudomonadati</taxon>
        <taxon>Pseudomonadota</taxon>
        <taxon>Hydrogenophilia</taxon>
        <taxon>Hydrogenophilales</taxon>
        <taxon>Hydrogenophilaceae</taxon>
        <taxon>Tepidiphilus</taxon>
    </lineage>
</organism>
<dbReference type="EMBL" id="CYHH01000021">
    <property type="protein sequence ID" value="CUB08108.1"/>
    <property type="molecule type" value="Genomic_DNA"/>
</dbReference>
<sequence length="92" mass="9959">MVRVDVGSLFDEQKKNLAEKIKPGMSEEEQKALLLSAEDYARRVDGALDVVARECDCAVVNAAAILRLPETGGASGIPDMTWRVKELLSGGR</sequence>